<gene>
    <name evidence="1" type="ORF">DAT39_004691</name>
</gene>
<feature type="non-terminal residue" evidence="1">
    <location>
        <position position="1"/>
    </location>
</feature>
<dbReference type="EMBL" id="QNUK01000042">
    <property type="protein sequence ID" value="KAF5905580.1"/>
    <property type="molecule type" value="Genomic_DNA"/>
</dbReference>
<dbReference type="AlphaFoldDB" id="A0A8J4XFR8"/>
<evidence type="ECO:0000313" key="2">
    <source>
        <dbReference type="Proteomes" id="UP000727407"/>
    </source>
</evidence>
<proteinExistence type="predicted"/>
<feature type="non-terminal residue" evidence="1">
    <location>
        <position position="59"/>
    </location>
</feature>
<dbReference type="Proteomes" id="UP000727407">
    <property type="component" value="Unassembled WGS sequence"/>
</dbReference>
<reference evidence="1" key="1">
    <citation type="submission" date="2020-07" db="EMBL/GenBank/DDBJ databases">
        <title>Clarias magur genome sequencing, assembly and annotation.</title>
        <authorList>
            <person name="Kushwaha B."/>
            <person name="Kumar R."/>
            <person name="Das P."/>
            <person name="Joshi C.G."/>
            <person name="Kumar D."/>
            <person name="Nagpure N.S."/>
            <person name="Pandey M."/>
            <person name="Agarwal S."/>
            <person name="Srivastava S."/>
            <person name="Singh M."/>
            <person name="Sahoo L."/>
            <person name="Jayasankar P."/>
            <person name="Meher P.K."/>
            <person name="Koringa P.G."/>
            <person name="Iquebal M.A."/>
            <person name="Das S.P."/>
            <person name="Bit A."/>
            <person name="Patnaik S."/>
            <person name="Patel N."/>
            <person name="Shah T.M."/>
            <person name="Hinsu A."/>
            <person name="Jena J.K."/>
        </authorList>
    </citation>
    <scope>NUCLEOTIDE SEQUENCE</scope>
    <source>
        <strain evidence="1">CIFAMagur01</strain>
        <tissue evidence="1">Testis</tissue>
    </source>
</reference>
<organism evidence="1 2">
    <name type="scientific">Clarias magur</name>
    <name type="common">Asian catfish</name>
    <name type="synonym">Macropteronotus magur</name>
    <dbReference type="NCBI Taxonomy" id="1594786"/>
    <lineage>
        <taxon>Eukaryota</taxon>
        <taxon>Metazoa</taxon>
        <taxon>Chordata</taxon>
        <taxon>Craniata</taxon>
        <taxon>Vertebrata</taxon>
        <taxon>Euteleostomi</taxon>
        <taxon>Actinopterygii</taxon>
        <taxon>Neopterygii</taxon>
        <taxon>Teleostei</taxon>
        <taxon>Ostariophysi</taxon>
        <taxon>Siluriformes</taxon>
        <taxon>Clariidae</taxon>
        <taxon>Clarias</taxon>
    </lineage>
</organism>
<accession>A0A8J4XFR8</accession>
<comment type="caution">
    <text evidence="1">The sequence shown here is derived from an EMBL/GenBank/DDBJ whole genome shotgun (WGS) entry which is preliminary data.</text>
</comment>
<name>A0A8J4XFR8_CLAMG</name>
<protein>
    <submittedName>
        <fullName evidence="1">Uncharacterized protein</fullName>
    </submittedName>
</protein>
<keyword evidence="2" id="KW-1185">Reference proteome</keyword>
<evidence type="ECO:0000313" key="1">
    <source>
        <dbReference type="EMBL" id="KAF5905580.1"/>
    </source>
</evidence>
<sequence>RGLRKTSGDSQLERAPDREPIRTRARLLLEREEAWMWAHCVTAEPLCFYLVTTGARFGL</sequence>